<proteinExistence type="predicted"/>
<organism evidence="1">
    <name type="scientific">hydrothermal vent metagenome</name>
    <dbReference type="NCBI Taxonomy" id="652676"/>
    <lineage>
        <taxon>unclassified sequences</taxon>
        <taxon>metagenomes</taxon>
        <taxon>ecological metagenomes</taxon>
    </lineage>
</organism>
<accession>A0A3B1BKN6</accession>
<gene>
    <name evidence="1" type="ORF">MNBD_GAMMA26-2680</name>
</gene>
<name>A0A3B1BKN6_9ZZZZ</name>
<sequence length="161" mass="17091">MPNFSSALRRFGATTAILGLFGCGSIVPSDMFLTMSVSTRDVTVSTSINDKYNDFLSSDSGTMASSIPLNKLVKEGANSASFTLTPSGSVDNLKPAFLASLEISLKGEIVDTQAPGERVIFSRTLSDEEVQSLKAGETVTITENFKIEKTALTTIKAKAKP</sequence>
<evidence type="ECO:0000313" key="1">
    <source>
        <dbReference type="EMBL" id="VAX11190.1"/>
    </source>
</evidence>
<dbReference type="AlphaFoldDB" id="A0A3B1BKN6"/>
<dbReference type="EMBL" id="UOFX01000082">
    <property type="protein sequence ID" value="VAX11190.1"/>
    <property type="molecule type" value="Genomic_DNA"/>
</dbReference>
<protein>
    <submittedName>
        <fullName evidence="1">Uncharacterized protein</fullName>
    </submittedName>
</protein>
<reference evidence="1" key="1">
    <citation type="submission" date="2018-06" db="EMBL/GenBank/DDBJ databases">
        <authorList>
            <person name="Zhirakovskaya E."/>
        </authorList>
    </citation>
    <scope>NUCLEOTIDE SEQUENCE</scope>
</reference>